<evidence type="ECO:0000256" key="1">
    <source>
        <dbReference type="SAM" id="Phobius"/>
    </source>
</evidence>
<name>A0A5J6VLZ6_9VIRU</name>
<proteinExistence type="predicted"/>
<keyword evidence="1" id="KW-0812">Transmembrane</keyword>
<organism evidence="2">
    <name type="scientific">Megaviridae environmental sample</name>
    <dbReference type="NCBI Taxonomy" id="1737588"/>
    <lineage>
        <taxon>Viruses</taxon>
        <taxon>Varidnaviria</taxon>
        <taxon>Bamfordvirae</taxon>
        <taxon>Nucleocytoviricota</taxon>
        <taxon>Megaviricetes</taxon>
        <taxon>Imitervirales</taxon>
        <taxon>Mimiviridae</taxon>
        <taxon>environmental samples</taxon>
    </lineage>
</organism>
<keyword evidence="1" id="KW-0472">Membrane</keyword>
<accession>A0A5J6VLZ6</accession>
<sequence>MVVYLLKFSVISLILIILVHYLYIYFTSLLTTPKVKDLVLVPTKKYDELYELIKKEDITKLPSTPELSSTSSKSMPVSAPLDMKAELKNYLNNQIPTLENNSHTNLLYTNIKDT</sequence>
<protein>
    <submittedName>
        <fullName evidence="2">Uncharacterized protein</fullName>
    </submittedName>
</protein>
<evidence type="ECO:0000313" key="2">
    <source>
        <dbReference type="EMBL" id="QFG75080.1"/>
    </source>
</evidence>
<dbReference type="EMBL" id="MN448297">
    <property type="protein sequence ID" value="QFG75080.1"/>
    <property type="molecule type" value="Genomic_DNA"/>
</dbReference>
<keyword evidence="1" id="KW-1133">Transmembrane helix</keyword>
<reference evidence="2" key="1">
    <citation type="journal article" date="2019" name="Philos. Trans. R. Soc. Lond., B, Biol. Sci.">
        <title>Targeted metagenomic recovery of four divergent viruses reveals shared and distinctive characteristics of giant viruses of marine eukaryotes.</title>
        <authorList>
            <person name="Needham D.M."/>
            <person name="Poirier C."/>
            <person name="Hehenberger E."/>
            <person name="Jimenez V."/>
            <person name="Swalwell J.E."/>
            <person name="Santoro A.E."/>
            <person name="Worden A.Z."/>
        </authorList>
    </citation>
    <scope>NUCLEOTIDE SEQUENCE</scope>
    <source>
        <strain evidence="2">OPacV-421</strain>
    </source>
</reference>
<feature type="transmembrane region" description="Helical" evidence="1">
    <location>
        <begin position="6"/>
        <end position="26"/>
    </location>
</feature>